<evidence type="ECO:0000313" key="13">
    <source>
        <dbReference type="EMBL" id="HIX03401.1"/>
    </source>
</evidence>
<evidence type="ECO:0000256" key="2">
    <source>
        <dbReference type="ARBA" id="ARBA00002803"/>
    </source>
</evidence>
<dbReference type="EC" id="2.5.1.9" evidence="5 10"/>
<protein>
    <recommendedName>
        <fullName evidence="6 10">Riboflavin synthase</fullName>
        <ecNumber evidence="5 10">2.5.1.9</ecNumber>
    </recommendedName>
</protein>
<dbReference type="PIRSF" id="PIRSF000498">
    <property type="entry name" value="Riboflavin_syn_A"/>
    <property type="match status" value="1"/>
</dbReference>
<dbReference type="InterPro" id="IPR023366">
    <property type="entry name" value="ATP_synth_asu-like_sf"/>
</dbReference>
<feature type="repeat" description="Lumazine-binding" evidence="11">
    <location>
        <begin position="97"/>
        <end position="193"/>
    </location>
</feature>
<comment type="subunit">
    <text evidence="4">Homotrimer.</text>
</comment>
<dbReference type="NCBIfam" id="NF006767">
    <property type="entry name" value="PRK09289.1"/>
    <property type="match status" value="1"/>
</dbReference>
<feature type="domain" description="Lumazine-binding" evidence="12">
    <location>
        <begin position="1"/>
        <end position="96"/>
    </location>
</feature>
<evidence type="ECO:0000256" key="9">
    <source>
        <dbReference type="ARBA" id="ARBA00022737"/>
    </source>
</evidence>
<dbReference type="GO" id="GO:0004746">
    <property type="term" value="F:riboflavin synthase activity"/>
    <property type="evidence" value="ECO:0007669"/>
    <property type="project" value="UniProtKB-UniRule"/>
</dbReference>
<dbReference type="Gene3D" id="2.40.30.20">
    <property type="match status" value="2"/>
</dbReference>
<evidence type="ECO:0000259" key="12">
    <source>
        <dbReference type="PROSITE" id="PS51177"/>
    </source>
</evidence>
<dbReference type="FunFam" id="2.40.30.20:FF:000004">
    <property type="entry name" value="Riboflavin synthase, alpha subunit"/>
    <property type="match status" value="1"/>
</dbReference>
<dbReference type="PANTHER" id="PTHR21098">
    <property type="entry name" value="RIBOFLAVIN SYNTHASE ALPHA CHAIN"/>
    <property type="match status" value="1"/>
</dbReference>
<evidence type="ECO:0000313" key="14">
    <source>
        <dbReference type="Proteomes" id="UP000824202"/>
    </source>
</evidence>
<comment type="function">
    <text evidence="2">Catalyzes the dismutation of two molecules of 6,7-dimethyl-8-ribityllumazine, resulting in the formation of riboflavin and 5-amino-6-(D-ribitylamino)uracil.</text>
</comment>
<comment type="pathway">
    <text evidence="3">Cofactor biosynthesis; riboflavin biosynthesis; riboflavin from 2-hydroxy-3-oxobutyl phosphate and 5-amino-6-(D-ribitylamino)uracil: step 2/2.</text>
</comment>
<dbReference type="Pfam" id="PF00677">
    <property type="entry name" value="Lum_binding"/>
    <property type="match status" value="2"/>
</dbReference>
<gene>
    <name evidence="13" type="ORF">H9863_04695</name>
</gene>
<feature type="domain" description="Lumazine-binding" evidence="12">
    <location>
        <begin position="97"/>
        <end position="193"/>
    </location>
</feature>
<reference evidence="13" key="1">
    <citation type="journal article" date="2021" name="PeerJ">
        <title>Extensive microbial diversity within the chicken gut microbiome revealed by metagenomics and culture.</title>
        <authorList>
            <person name="Gilroy R."/>
            <person name="Ravi A."/>
            <person name="Getino M."/>
            <person name="Pursley I."/>
            <person name="Horton D.L."/>
            <person name="Alikhan N.F."/>
            <person name="Baker D."/>
            <person name="Gharbi K."/>
            <person name="Hall N."/>
            <person name="Watson M."/>
            <person name="Adriaenssens E.M."/>
            <person name="Foster-Nyarko E."/>
            <person name="Jarju S."/>
            <person name="Secka A."/>
            <person name="Antonio M."/>
            <person name="Oren A."/>
            <person name="Chaudhuri R.R."/>
            <person name="La Ragione R."/>
            <person name="Hildebrand F."/>
            <person name="Pallen M.J."/>
        </authorList>
    </citation>
    <scope>NUCLEOTIDE SEQUENCE</scope>
    <source>
        <strain evidence="13">23274</strain>
    </source>
</reference>
<dbReference type="GO" id="GO:0009231">
    <property type="term" value="P:riboflavin biosynthetic process"/>
    <property type="evidence" value="ECO:0007669"/>
    <property type="project" value="UniProtKB-KW"/>
</dbReference>
<dbReference type="AlphaFoldDB" id="A0A9D2ABJ3"/>
<organism evidence="13 14">
    <name type="scientific">Candidatus Odoribacter faecigallinarum</name>
    <dbReference type="NCBI Taxonomy" id="2838706"/>
    <lineage>
        <taxon>Bacteria</taxon>
        <taxon>Pseudomonadati</taxon>
        <taxon>Bacteroidota</taxon>
        <taxon>Bacteroidia</taxon>
        <taxon>Bacteroidales</taxon>
        <taxon>Odoribacteraceae</taxon>
        <taxon>Odoribacter</taxon>
    </lineage>
</organism>
<evidence type="ECO:0000256" key="3">
    <source>
        <dbReference type="ARBA" id="ARBA00004887"/>
    </source>
</evidence>
<dbReference type="PROSITE" id="PS51177">
    <property type="entry name" value="LUMAZINE_BIND"/>
    <property type="match status" value="2"/>
</dbReference>
<proteinExistence type="predicted"/>
<dbReference type="NCBIfam" id="NF009566">
    <property type="entry name" value="PRK13020.1"/>
    <property type="match status" value="1"/>
</dbReference>
<sequence>MFTGIVEEVGRIKAIRRGNGGAVLEIEAVKVLEGTRVGDSIATNGVCLTVTGMGAGSFDADVMPETLRRSNLGDLRPGDRVNLERALRLDSRLGGHLVAGHVDGTGLVSDRRQEDNAVWFTVAAAPEILRYVIEKGSIAVDGVSLTVAYVDEAVFKVSVIPHTQEETTLLGKRVGAVVNLENDLIAKYVEKFTGGGERKQGLSLEFLQANGF</sequence>
<dbReference type="Proteomes" id="UP000824202">
    <property type="component" value="Unassembled WGS sequence"/>
</dbReference>
<dbReference type="PANTHER" id="PTHR21098:SF12">
    <property type="entry name" value="RIBOFLAVIN SYNTHASE"/>
    <property type="match status" value="1"/>
</dbReference>
<evidence type="ECO:0000256" key="5">
    <source>
        <dbReference type="ARBA" id="ARBA00012827"/>
    </source>
</evidence>
<dbReference type="SUPFAM" id="SSF63380">
    <property type="entry name" value="Riboflavin synthase domain-like"/>
    <property type="match status" value="2"/>
</dbReference>
<dbReference type="InterPro" id="IPR017938">
    <property type="entry name" value="Riboflavin_synthase-like_b-brl"/>
</dbReference>
<name>A0A9D2ABJ3_9BACT</name>
<evidence type="ECO:0000256" key="11">
    <source>
        <dbReference type="PROSITE-ProRule" id="PRU00524"/>
    </source>
</evidence>
<evidence type="ECO:0000256" key="6">
    <source>
        <dbReference type="ARBA" id="ARBA00013950"/>
    </source>
</evidence>
<dbReference type="EMBL" id="DXFT01000092">
    <property type="protein sequence ID" value="HIX03401.1"/>
    <property type="molecule type" value="Genomic_DNA"/>
</dbReference>
<comment type="catalytic activity">
    <reaction evidence="1">
        <text>2 6,7-dimethyl-8-(1-D-ribityl)lumazine + H(+) = 5-amino-6-(D-ribitylamino)uracil + riboflavin</text>
        <dbReference type="Rhea" id="RHEA:20772"/>
        <dbReference type="ChEBI" id="CHEBI:15378"/>
        <dbReference type="ChEBI" id="CHEBI:15934"/>
        <dbReference type="ChEBI" id="CHEBI:57986"/>
        <dbReference type="ChEBI" id="CHEBI:58201"/>
        <dbReference type="EC" id="2.5.1.9"/>
    </reaction>
</comment>
<dbReference type="InterPro" id="IPR001783">
    <property type="entry name" value="Lumazine-bd"/>
</dbReference>
<dbReference type="InterPro" id="IPR026017">
    <property type="entry name" value="Lumazine-bd_dom"/>
</dbReference>
<feature type="repeat" description="Lumazine-binding" evidence="11">
    <location>
        <begin position="1"/>
        <end position="96"/>
    </location>
</feature>
<keyword evidence="9" id="KW-0677">Repeat</keyword>
<dbReference type="FunFam" id="2.40.30.20:FF:000003">
    <property type="entry name" value="Riboflavin synthase, alpha subunit"/>
    <property type="match status" value="1"/>
</dbReference>
<dbReference type="CDD" id="cd00402">
    <property type="entry name" value="Riboflavin_synthase_like"/>
    <property type="match status" value="1"/>
</dbReference>
<reference evidence="13" key="2">
    <citation type="submission" date="2021-04" db="EMBL/GenBank/DDBJ databases">
        <authorList>
            <person name="Gilroy R."/>
        </authorList>
    </citation>
    <scope>NUCLEOTIDE SEQUENCE</scope>
    <source>
        <strain evidence="13">23274</strain>
    </source>
</reference>
<evidence type="ECO:0000256" key="8">
    <source>
        <dbReference type="ARBA" id="ARBA00022679"/>
    </source>
</evidence>
<comment type="caution">
    <text evidence="13">The sequence shown here is derived from an EMBL/GenBank/DDBJ whole genome shotgun (WGS) entry which is preliminary data.</text>
</comment>
<accession>A0A9D2ABJ3</accession>
<evidence type="ECO:0000256" key="1">
    <source>
        <dbReference type="ARBA" id="ARBA00000968"/>
    </source>
</evidence>
<dbReference type="NCBIfam" id="TIGR00187">
    <property type="entry name" value="ribE"/>
    <property type="match status" value="1"/>
</dbReference>
<keyword evidence="7" id="KW-0686">Riboflavin biosynthesis</keyword>
<keyword evidence="8 13" id="KW-0808">Transferase</keyword>
<evidence type="ECO:0000256" key="7">
    <source>
        <dbReference type="ARBA" id="ARBA00022619"/>
    </source>
</evidence>
<evidence type="ECO:0000256" key="4">
    <source>
        <dbReference type="ARBA" id="ARBA00011233"/>
    </source>
</evidence>
<evidence type="ECO:0000256" key="10">
    <source>
        <dbReference type="NCBIfam" id="TIGR00187"/>
    </source>
</evidence>